<sequence length="61" mass="6519">MSGSIGRGRTIRIFLADGSPNGVLTAEIMNWIGKVVVAPRARLPDLVARAEVGRTGVYVPR</sequence>
<dbReference type="AlphaFoldDB" id="A0A9X0R3P9"/>
<comment type="caution">
    <text evidence="1">The sequence shown here is derived from an EMBL/GenBank/DDBJ whole genome shotgun (WGS) entry which is preliminary data.</text>
</comment>
<dbReference type="Proteomes" id="UP000600101">
    <property type="component" value="Unassembled WGS sequence"/>
</dbReference>
<protein>
    <submittedName>
        <fullName evidence="1">Uncharacterized protein</fullName>
    </submittedName>
</protein>
<organism evidence="1 2">
    <name type="scientific">Siccirubricoccus deserti</name>
    <dbReference type="NCBI Taxonomy" id="2013562"/>
    <lineage>
        <taxon>Bacteria</taxon>
        <taxon>Pseudomonadati</taxon>
        <taxon>Pseudomonadota</taxon>
        <taxon>Alphaproteobacteria</taxon>
        <taxon>Acetobacterales</taxon>
        <taxon>Roseomonadaceae</taxon>
        <taxon>Siccirubricoccus</taxon>
    </lineage>
</organism>
<accession>A0A9X0R3P9</accession>
<reference evidence="1" key="1">
    <citation type="submission" date="2020-08" db="EMBL/GenBank/DDBJ databases">
        <authorList>
            <person name="Hu Y."/>
            <person name="Nguyen S.V."/>
            <person name="Li F."/>
            <person name="Fanning S."/>
        </authorList>
    </citation>
    <scope>NUCLEOTIDE SEQUENCE</scope>
    <source>
        <strain evidence="1">SYSU D8009</strain>
    </source>
</reference>
<keyword evidence="2" id="KW-1185">Reference proteome</keyword>
<dbReference type="EMBL" id="JACOMF010000049">
    <property type="protein sequence ID" value="MBC4018293.1"/>
    <property type="molecule type" value="Genomic_DNA"/>
</dbReference>
<dbReference type="RefSeq" id="WP_186773047.1">
    <property type="nucleotide sequence ID" value="NZ_JACOMF010000049.1"/>
</dbReference>
<proteinExistence type="predicted"/>
<evidence type="ECO:0000313" key="2">
    <source>
        <dbReference type="Proteomes" id="UP000600101"/>
    </source>
</evidence>
<gene>
    <name evidence="1" type="ORF">H7965_23690</name>
</gene>
<name>A0A9X0R3P9_9PROT</name>
<evidence type="ECO:0000313" key="1">
    <source>
        <dbReference type="EMBL" id="MBC4018293.1"/>
    </source>
</evidence>